<organism evidence="1">
    <name type="scientific">Arundo donax</name>
    <name type="common">Giant reed</name>
    <name type="synonym">Donax arundinaceus</name>
    <dbReference type="NCBI Taxonomy" id="35708"/>
    <lineage>
        <taxon>Eukaryota</taxon>
        <taxon>Viridiplantae</taxon>
        <taxon>Streptophyta</taxon>
        <taxon>Embryophyta</taxon>
        <taxon>Tracheophyta</taxon>
        <taxon>Spermatophyta</taxon>
        <taxon>Magnoliopsida</taxon>
        <taxon>Liliopsida</taxon>
        <taxon>Poales</taxon>
        <taxon>Poaceae</taxon>
        <taxon>PACMAD clade</taxon>
        <taxon>Arundinoideae</taxon>
        <taxon>Arundineae</taxon>
        <taxon>Arundo</taxon>
    </lineage>
</organism>
<protein>
    <submittedName>
        <fullName evidence="1">Uncharacterized protein</fullName>
    </submittedName>
</protein>
<reference evidence="1" key="1">
    <citation type="submission" date="2014-09" db="EMBL/GenBank/DDBJ databases">
        <authorList>
            <person name="Magalhaes I.L.F."/>
            <person name="Oliveira U."/>
            <person name="Santos F.R."/>
            <person name="Vidigal T.H.D.A."/>
            <person name="Brescovit A.D."/>
            <person name="Santos A.J."/>
        </authorList>
    </citation>
    <scope>NUCLEOTIDE SEQUENCE</scope>
    <source>
        <tissue evidence="1">Shoot tissue taken approximately 20 cm above the soil surface</tissue>
    </source>
</reference>
<sequence length="57" mass="6399">MSNVMLQLKVFCTLIMEHHSVQWTNSTVGTILLQTASIMIQIIEASVLHSLIIIIMC</sequence>
<accession>A0A0A9E5L2</accession>
<dbReference type="EMBL" id="GBRH01202524">
    <property type="protein sequence ID" value="JAD95371.1"/>
    <property type="molecule type" value="Transcribed_RNA"/>
</dbReference>
<proteinExistence type="predicted"/>
<dbReference type="AlphaFoldDB" id="A0A0A9E5L2"/>
<name>A0A0A9E5L2_ARUDO</name>
<evidence type="ECO:0000313" key="1">
    <source>
        <dbReference type="EMBL" id="JAD95371.1"/>
    </source>
</evidence>
<reference evidence="1" key="2">
    <citation type="journal article" date="2015" name="Data Brief">
        <title>Shoot transcriptome of the giant reed, Arundo donax.</title>
        <authorList>
            <person name="Barrero R.A."/>
            <person name="Guerrero F.D."/>
            <person name="Moolhuijzen P."/>
            <person name="Goolsby J.A."/>
            <person name="Tidwell J."/>
            <person name="Bellgard S.E."/>
            <person name="Bellgard M.I."/>
        </authorList>
    </citation>
    <scope>NUCLEOTIDE SEQUENCE</scope>
    <source>
        <tissue evidence="1">Shoot tissue taken approximately 20 cm above the soil surface</tissue>
    </source>
</reference>